<dbReference type="EMBL" id="CP121671">
    <property type="protein sequence ID" value="WFT75853.1"/>
    <property type="molecule type" value="Genomic_DNA"/>
</dbReference>
<keyword evidence="1" id="KW-0812">Transmembrane</keyword>
<feature type="transmembrane region" description="Helical" evidence="1">
    <location>
        <begin position="67"/>
        <end position="86"/>
    </location>
</feature>
<keyword evidence="3" id="KW-1185">Reference proteome</keyword>
<name>A0ABY8J029_9BACI</name>
<evidence type="ECO:0000256" key="1">
    <source>
        <dbReference type="SAM" id="Phobius"/>
    </source>
</evidence>
<evidence type="ECO:0000313" key="3">
    <source>
        <dbReference type="Proteomes" id="UP001221597"/>
    </source>
</evidence>
<feature type="transmembrane region" description="Helical" evidence="1">
    <location>
        <begin position="151"/>
        <end position="172"/>
    </location>
</feature>
<sequence length="257" mass="28191">MQWMTVFKTESIGAWRNYKLIWVPLVFILLGIMDPLSTYYLPQILESVGGLPEGATIEIPTPPPADVFMMSIGQFNMIGIAVLVLMSMGTIANERKSGIAELILVKPVRYGTYVTAKWASIVVLSLLSMMAGILGSWYYVNLLFGELSFELIGAAAGFYGLWIIFVITVTIFMNTLVKTPGLAAFLSIATLVAMFILSMILAHIIEWNPSLLTSYLGDMLQTGSIPDNLWGTAVVTILLITALLISASYILKHKELA</sequence>
<gene>
    <name evidence="2" type="ORF">P9989_05575</name>
</gene>
<dbReference type="InterPro" id="IPR025699">
    <property type="entry name" value="ABC2_memb-like"/>
</dbReference>
<keyword evidence="1" id="KW-1133">Transmembrane helix</keyword>
<proteinExistence type="predicted"/>
<keyword evidence="1" id="KW-0472">Membrane</keyword>
<feature type="transmembrane region" description="Helical" evidence="1">
    <location>
        <begin position="118"/>
        <end position="139"/>
    </location>
</feature>
<organism evidence="2 3">
    <name type="scientific">Halobacillus naozhouensis</name>
    <dbReference type="NCBI Taxonomy" id="554880"/>
    <lineage>
        <taxon>Bacteria</taxon>
        <taxon>Bacillati</taxon>
        <taxon>Bacillota</taxon>
        <taxon>Bacilli</taxon>
        <taxon>Bacillales</taxon>
        <taxon>Bacillaceae</taxon>
        <taxon>Halobacillus</taxon>
    </lineage>
</organism>
<reference evidence="2 3" key="1">
    <citation type="submission" date="2023-04" db="EMBL/GenBank/DDBJ databases">
        <title>Genome sequence of Halobacillus naozhouensis KACC 21980.</title>
        <authorList>
            <person name="Kim S."/>
            <person name="Heo J."/>
            <person name="Kwon S.-W."/>
        </authorList>
    </citation>
    <scope>NUCLEOTIDE SEQUENCE [LARGE SCALE GENOMIC DNA]</scope>
    <source>
        <strain evidence="2 3">KCTC 13234</strain>
    </source>
</reference>
<evidence type="ECO:0000313" key="2">
    <source>
        <dbReference type="EMBL" id="WFT75853.1"/>
    </source>
</evidence>
<dbReference type="RefSeq" id="WP_283077816.1">
    <property type="nucleotide sequence ID" value="NZ_CP121671.1"/>
</dbReference>
<feature type="transmembrane region" description="Helical" evidence="1">
    <location>
        <begin position="229"/>
        <end position="251"/>
    </location>
</feature>
<protein>
    <submittedName>
        <fullName evidence="2">ABC-2 transporter permease</fullName>
    </submittedName>
</protein>
<dbReference type="Pfam" id="PF13346">
    <property type="entry name" value="ABC2_membrane_5"/>
    <property type="match status" value="1"/>
</dbReference>
<dbReference type="Proteomes" id="UP001221597">
    <property type="component" value="Chromosome"/>
</dbReference>
<accession>A0ABY8J029</accession>
<feature type="transmembrane region" description="Helical" evidence="1">
    <location>
        <begin position="184"/>
        <end position="205"/>
    </location>
</feature>
<feature type="transmembrane region" description="Helical" evidence="1">
    <location>
        <begin position="20"/>
        <end position="41"/>
    </location>
</feature>